<evidence type="ECO:0000256" key="3">
    <source>
        <dbReference type="ARBA" id="ARBA00022833"/>
    </source>
</evidence>
<name>A0A5B7C4V4_DAVIN</name>
<evidence type="ECO:0000313" key="6">
    <source>
        <dbReference type="EMBL" id="MPA74383.1"/>
    </source>
</evidence>
<accession>A0A5B7C4V4</accession>
<dbReference type="EMBL" id="GHES01043824">
    <property type="protein sequence ID" value="MPA74383.1"/>
    <property type="molecule type" value="Transcribed_RNA"/>
</dbReference>
<protein>
    <recommendedName>
        <fullName evidence="5">Myb-like domain-containing protein</fullName>
    </recommendedName>
</protein>
<dbReference type="SUPFAM" id="SSF46689">
    <property type="entry name" value="Homeodomain-like"/>
    <property type="match status" value="1"/>
</dbReference>
<proteinExistence type="predicted"/>
<dbReference type="SUPFAM" id="SSF57903">
    <property type="entry name" value="FYVE/PHD zinc finger"/>
    <property type="match status" value="1"/>
</dbReference>
<dbReference type="InterPro" id="IPR001005">
    <property type="entry name" value="SANT/Myb"/>
</dbReference>
<dbReference type="InterPro" id="IPR011011">
    <property type="entry name" value="Znf_FYVE_PHD"/>
</dbReference>
<keyword evidence="2" id="KW-0863">Zinc-finger</keyword>
<evidence type="ECO:0000256" key="4">
    <source>
        <dbReference type="SAM" id="MobiDB-lite"/>
    </source>
</evidence>
<evidence type="ECO:0000256" key="2">
    <source>
        <dbReference type="ARBA" id="ARBA00022771"/>
    </source>
</evidence>
<keyword evidence="1" id="KW-0479">Metal-binding</keyword>
<feature type="domain" description="Myb-like" evidence="5">
    <location>
        <begin position="727"/>
        <end position="775"/>
    </location>
</feature>
<dbReference type="Gene3D" id="1.10.10.60">
    <property type="entry name" value="Homeodomain-like"/>
    <property type="match status" value="1"/>
</dbReference>
<dbReference type="CDD" id="cd11660">
    <property type="entry name" value="SANT_TRF"/>
    <property type="match status" value="1"/>
</dbReference>
<evidence type="ECO:0000256" key="1">
    <source>
        <dbReference type="ARBA" id="ARBA00022723"/>
    </source>
</evidence>
<dbReference type="AlphaFoldDB" id="A0A5B7C4V4"/>
<dbReference type="Gene3D" id="3.30.40.10">
    <property type="entry name" value="Zinc/RING finger domain, C3HC4 (zinc finger)"/>
    <property type="match status" value="1"/>
</dbReference>
<organism evidence="6">
    <name type="scientific">Davidia involucrata</name>
    <name type="common">Dove tree</name>
    <dbReference type="NCBI Taxonomy" id="16924"/>
    <lineage>
        <taxon>Eukaryota</taxon>
        <taxon>Viridiplantae</taxon>
        <taxon>Streptophyta</taxon>
        <taxon>Embryophyta</taxon>
        <taxon>Tracheophyta</taxon>
        <taxon>Spermatophyta</taxon>
        <taxon>Magnoliopsida</taxon>
        <taxon>eudicotyledons</taxon>
        <taxon>Gunneridae</taxon>
        <taxon>Pentapetalae</taxon>
        <taxon>asterids</taxon>
        <taxon>Cornales</taxon>
        <taxon>Nyssaceae</taxon>
        <taxon>Davidia</taxon>
    </lineage>
</organism>
<evidence type="ECO:0000259" key="5">
    <source>
        <dbReference type="PROSITE" id="PS50090"/>
    </source>
</evidence>
<dbReference type="InterPro" id="IPR009057">
    <property type="entry name" value="Homeodomain-like_sf"/>
</dbReference>
<dbReference type="GO" id="GO:0008270">
    <property type="term" value="F:zinc ion binding"/>
    <property type="evidence" value="ECO:0007669"/>
    <property type="project" value="UniProtKB-KW"/>
</dbReference>
<gene>
    <name evidence="6" type="ORF">Din_043824</name>
</gene>
<sequence>MFGSKVVITYKRKRPSSRSGLAHENGCLNSSSEHPTYNAFTTPAKHEELTEDLKSENQKTDSLTCFECTICGVGGELLHCDSCLCPYHPQCLNTSSLKRIRRGKRLCTGCIKQQDSSISLQVRKSNRLNETKHTEESVMRQVTPHSHTFLMGSPGEGSPHKDSGGPFSKDLSSKEKSSHIQVGSCSYVDSGSAYTEGSLVSRSVEMDTESKSNIVSLKSSFERKCNSECTGASVLKKFNLEETDVSDVPYKDKFSSSSGNALTESKLTTPLITFSRRSKRKKCSDGTDICNSLVGEKNCSVATQGMNTVYAITCSCETASCKGCSVEDPNTRNLFAQDQEKITSKDVDSPCTHAVVAPETETVRRVREQLCTGGYISNDTSPFAGQVLDQSSGMKLSALHPNVAMDVQDIPINCSGTLSDEAAKDSLYEAIIKDKRPTISSMFQVSIEEPSQILSSDDMQTTRMSNKITRDGGSRSCLNLSVPPHDSRGIVDCNIELDSGSDEQPTYAASEGLRESLASTSQNHATVLPRVSSQGKVLALLDKRIGESPSTHHAQVPKNTCTSVNEVGANCIDCVNSSPAFMDVTSKNSYLQLFTEDKTNDISPLTNTQQEVVTACADYEGRTVFPLEGEGTQPKQTSTSSALFLGLSLPTESKIDVNASNSTTLPWPNFSIKSREFAQDAVLQSSLDQTSSLLRHKMMLDNIVTRARALRGNRSSFLDKFDLSTMWSEEELDFLWIGVRRHGRGNWDAMLRDPRLHFSSSRTPRDLFERWEEEQSTLLNGTPASQVKHLRPPDVFSEHNSGFLHSKTAIQRDLVDETQLSLGDVYAQPGVPKRSPFNLTNVQKNRTRQIQKPVRNPRTLYSNCNGGKYSRGMFNQLESNAVLGFESSLTNGPMTSLAAKSNLPHWLREAVSIPPPMSAEPALASVVSSISHTGTLGAKQPCSDSNGPPHGLRNIINSRYSGLRATDPQSSGSAHCTNFTMGARLGTAELSAPYQYHVNKPNDLIVIHSDASSEETISDDHSVRP</sequence>
<keyword evidence="3" id="KW-0862">Zinc</keyword>
<feature type="region of interest" description="Disordered" evidence="4">
    <location>
        <begin position="152"/>
        <end position="173"/>
    </location>
</feature>
<dbReference type="PROSITE" id="PS50090">
    <property type="entry name" value="MYB_LIKE"/>
    <property type="match status" value="1"/>
</dbReference>
<dbReference type="InterPro" id="IPR013083">
    <property type="entry name" value="Znf_RING/FYVE/PHD"/>
</dbReference>
<reference evidence="6" key="1">
    <citation type="submission" date="2019-08" db="EMBL/GenBank/DDBJ databases">
        <title>Reference gene set and small RNA set construction with multiple tissues from Davidia involucrata Baill.</title>
        <authorList>
            <person name="Yang H."/>
            <person name="Zhou C."/>
            <person name="Li G."/>
            <person name="Wang J."/>
            <person name="Gao P."/>
            <person name="Wang M."/>
            <person name="Wang R."/>
            <person name="Zhao Y."/>
        </authorList>
    </citation>
    <scope>NUCLEOTIDE SEQUENCE</scope>
    <source>
        <tissue evidence="6">Mixed with DoveR01_LX</tissue>
    </source>
</reference>